<sequence length="852" mass="97612">MSSFFRSEEMTMTQMFLPTDSAYFCLSELGELGQVQIRDLNPHTNAFQRRFVNEVRRCDEMERQLRYIRRQIKMEALPIPQLSAKESPKAPHPKEMIDMEATFTKIEEELKEINTNGDQLKRAHLELFEVTQILELTQPFFDQRERTPSIVQRDDGFQLMPADNINLTFFAGVIPREKLMSFERLLWRVCKGNVFLRQVPIELEVEDPRSGAWKLKNVVIVFMQGEQLKTKVKKIMSAFHVTTYPISDTPEGRQELLENVRGRLEDLKKIRQETHDHRSRVLVAAARKISSWFVQVRKMKATFHTLNLLNMDITSKCLLAEAWVPVADIAFVQNALNRGQILSGSNVHPILQQVATDQTPPTYNRTNKFTNGFQNIIDAYGIATYREINPTPFTIITFPFLFAVMFGDAGHGLLMFLFALVMVIYERTITAQKIDNEIVNTFFGGRYIILLMGAFSMYTGLIYNDVFSKSVNIFGSSWTVPGNGTDKFPRSKMLEPDKSFSGAPYVFGLDPVWAMAQNKIPFTNSFKMKTSVVLGVMQMMFGVFLSLGNHMFHKDTLSIYTEFVPQLIFLTLIFGYLVITVFLKWSIQYVNTSCAPSLLLMLINMFMFQYKEVDTDNESKCIDFPLYEGQETVQKVFVIIAVICIPWMLLVKPFMLKHRHSRATSMRASSTAPLNHEELREANHAQEGEESNHENHKPAILGGEGGHVGDHGGHGSGTDFDFGEILINQIIHTIEYVLGSVSHTASYLRLWALSLAHNQLSEVLWSMVFRNGLAMVEWWGFIAVFIVFAAWAFLTIAVLLLMEGLSAFLHALRLHWVEFQSKFYHGEGYIFTAFNFREMLELSEAEDRALTV</sequence>
<dbReference type="InterPro" id="IPR002490">
    <property type="entry name" value="V-ATPase_116kDa_su"/>
</dbReference>
<dbReference type="AlphaFoldDB" id="A0A1V9X2N9"/>
<evidence type="ECO:0000256" key="10">
    <source>
        <dbReference type="SAM" id="Coils"/>
    </source>
</evidence>
<evidence type="ECO:0000256" key="6">
    <source>
        <dbReference type="ARBA" id="ARBA00022989"/>
    </source>
</evidence>
<protein>
    <recommendedName>
        <fullName evidence="9">V-type proton ATPase subunit a</fullName>
    </recommendedName>
</protein>
<dbReference type="EMBL" id="MNPL01028493">
    <property type="protein sequence ID" value="OQR67522.1"/>
    <property type="molecule type" value="Genomic_DNA"/>
</dbReference>
<comment type="similarity">
    <text evidence="2 9">Belongs to the V-ATPase 116 kDa subunit family.</text>
</comment>
<dbReference type="InParanoid" id="A0A1V9X2N9"/>
<dbReference type="PIRSF" id="PIRSF001293">
    <property type="entry name" value="ATP6V0A1"/>
    <property type="match status" value="1"/>
</dbReference>
<feature type="region of interest" description="Disordered" evidence="11">
    <location>
        <begin position="682"/>
        <end position="708"/>
    </location>
</feature>
<comment type="caution">
    <text evidence="12">The sequence shown here is derived from an EMBL/GenBank/DDBJ whole genome shotgun (WGS) entry which is preliminary data.</text>
</comment>
<evidence type="ECO:0000256" key="7">
    <source>
        <dbReference type="ARBA" id="ARBA00023065"/>
    </source>
</evidence>
<keyword evidence="13" id="KW-1185">Reference proteome</keyword>
<dbReference type="PANTHER" id="PTHR11629:SF63">
    <property type="entry name" value="V-TYPE PROTON ATPASE SUBUNIT A"/>
    <property type="match status" value="1"/>
</dbReference>
<feature type="transmembrane region" description="Helical" evidence="9">
    <location>
        <begin position="563"/>
        <end position="583"/>
    </location>
</feature>
<keyword evidence="7 9" id="KW-0406">Ion transport</keyword>
<dbReference type="PANTHER" id="PTHR11629">
    <property type="entry name" value="VACUOLAR PROTON ATPASES"/>
    <property type="match status" value="1"/>
</dbReference>
<evidence type="ECO:0000256" key="4">
    <source>
        <dbReference type="ARBA" id="ARBA00022692"/>
    </source>
</evidence>
<keyword evidence="8 9" id="KW-0472">Membrane</keyword>
<keyword evidence="4 9" id="KW-0812">Transmembrane</keyword>
<gene>
    <name evidence="12" type="ORF">BIW11_02182</name>
</gene>
<feature type="transmembrane region" description="Helical" evidence="9">
    <location>
        <begin position="532"/>
        <end position="551"/>
    </location>
</feature>
<dbReference type="InterPro" id="IPR026028">
    <property type="entry name" value="V-type_ATPase_116kDa_su_euka"/>
</dbReference>
<dbReference type="STRING" id="418985.A0A1V9X2N9"/>
<evidence type="ECO:0000256" key="3">
    <source>
        <dbReference type="ARBA" id="ARBA00022448"/>
    </source>
</evidence>
<dbReference type="GO" id="GO:0051117">
    <property type="term" value="F:ATPase binding"/>
    <property type="evidence" value="ECO:0007669"/>
    <property type="project" value="TreeGrafter"/>
</dbReference>
<reference evidence="12 13" key="1">
    <citation type="journal article" date="2017" name="Gigascience">
        <title>Draft genome of the honey bee ectoparasitic mite, Tropilaelaps mercedesae, is shaped by the parasitic life history.</title>
        <authorList>
            <person name="Dong X."/>
            <person name="Armstrong S.D."/>
            <person name="Xia D."/>
            <person name="Makepeace B.L."/>
            <person name="Darby A.C."/>
            <person name="Kadowaki T."/>
        </authorList>
    </citation>
    <scope>NUCLEOTIDE SEQUENCE [LARGE SCALE GENOMIC DNA]</scope>
    <source>
        <strain evidence="12">Wuxi-XJTLU</strain>
    </source>
</reference>
<comment type="subcellular location">
    <subcellularLocation>
        <location evidence="1">Membrane</location>
        <topology evidence="1">Multi-pass membrane protein</topology>
    </subcellularLocation>
</comment>
<name>A0A1V9X2N9_9ACAR</name>
<dbReference type="GO" id="GO:0046961">
    <property type="term" value="F:proton-transporting ATPase activity, rotational mechanism"/>
    <property type="evidence" value="ECO:0007669"/>
    <property type="project" value="InterPro"/>
</dbReference>
<feature type="coiled-coil region" evidence="10">
    <location>
        <begin position="96"/>
        <end position="123"/>
    </location>
</feature>
<accession>A0A1V9X2N9</accession>
<keyword evidence="5 9" id="KW-0375">Hydrogen ion transport</keyword>
<dbReference type="GO" id="GO:0005886">
    <property type="term" value="C:plasma membrane"/>
    <property type="evidence" value="ECO:0007669"/>
    <property type="project" value="TreeGrafter"/>
</dbReference>
<feature type="transmembrane region" description="Helical" evidence="9">
    <location>
        <begin position="590"/>
        <end position="610"/>
    </location>
</feature>
<dbReference type="Pfam" id="PF01496">
    <property type="entry name" value="V_ATPase_I"/>
    <property type="match status" value="1"/>
</dbReference>
<evidence type="ECO:0000256" key="11">
    <source>
        <dbReference type="SAM" id="MobiDB-lite"/>
    </source>
</evidence>
<feature type="transmembrane region" description="Helical" evidence="9">
    <location>
        <begin position="400"/>
        <end position="425"/>
    </location>
</feature>
<evidence type="ECO:0000256" key="8">
    <source>
        <dbReference type="ARBA" id="ARBA00023136"/>
    </source>
</evidence>
<evidence type="ECO:0000313" key="12">
    <source>
        <dbReference type="EMBL" id="OQR67522.1"/>
    </source>
</evidence>
<evidence type="ECO:0000256" key="9">
    <source>
        <dbReference type="RuleBase" id="RU361189"/>
    </source>
</evidence>
<organism evidence="12 13">
    <name type="scientific">Tropilaelaps mercedesae</name>
    <dbReference type="NCBI Taxonomy" id="418985"/>
    <lineage>
        <taxon>Eukaryota</taxon>
        <taxon>Metazoa</taxon>
        <taxon>Ecdysozoa</taxon>
        <taxon>Arthropoda</taxon>
        <taxon>Chelicerata</taxon>
        <taxon>Arachnida</taxon>
        <taxon>Acari</taxon>
        <taxon>Parasitiformes</taxon>
        <taxon>Mesostigmata</taxon>
        <taxon>Gamasina</taxon>
        <taxon>Dermanyssoidea</taxon>
        <taxon>Laelapidae</taxon>
        <taxon>Tropilaelaps</taxon>
    </lineage>
</organism>
<dbReference type="Proteomes" id="UP000192247">
    <property type="component" value="Unassembled WGS sequence"/>
</dbReference>
<feature type="transmembrane region" description="Helical" evidence="9">
    <location>
        <begin position="778"/>
        <end position="802"/>
    </location>
</feature>
<evidence type="ECO:0000256" key="5">
    <source>
        <dbReference type="ARBA" id="ARBA00022781"/>
    </source>
</evidence>
<feature type="compositionally biased region" description="Basic and acidic residues" evidence="11">
    <location>
        <begin position="682"/>
        <end position="697"/>
    </location>
</feature>
<comment type="function">
    <text evidence="9">Essential component of the vacuolar proton pump (V-ATPase), a multimeric enzyme that catalyzes the translocation of protons across the membranes. Required for assembly and activity of the V-ATPase.</text>
</comment>
<keyword evidence="3 9" id="KW-0813">Transport</keyword>
<keyword evidence="6 9" id="KW-1133">Transmembrane helix</keyword>
<proteinExistence type="inferred from homology"/>
<dbReference type="OrthoDB" id="10264220at2759"/>
<evidence type="ECO:0000256" key="1">
    <source>
        <dbReference type="ARBA" id="ARBA00004141"/>
    </source>
</evidence>
<keyword evidence="10" id="KW-0175">Coiled coil</keyword>
<dbReference type="GO" id="GO:0007035">
    <property type="term" value="P:vacuolar acidification"/>
    <property type="evidence" value="ECO:0007669"/>
    <property type="project" value="TreeGrafter"/>
</dbReference>
<evidence type="ECO:0000256" key="2">
    <source>
        <dbReference type="ARBA" id="ARBA00009904"/>
    </source>
</evidence>
<feature type="transmembrane region" description="Helical" evidence="9">
    <location>
        <begin position="636"/>
        <end position="656"/>
    </location>
</feature>
<dbReference type="GO" id="GO:0000220">
    <property type="term" value="C:vacuolar proton-transporting V-type ATPase, V0 domain"/>
    <property type="evidence" value="ECO:0007669"/>
    <property type="project" value="InterPro"/>
</dbReference>
<evidence type="ECO:0000313" key="13">
    <source>
        <dbReference type="Proteomes" id="UP000192247"/>
    </source>
</evidence>